<dbReference type="EMBL" id="JAAIUW010000008">
    <property type="protein sequence ID" value="KAF7819776.1"/>
    <property type="molecule type" value="Genomic_DNA"/>
</dbReference>
<proteinExistence type="predicted"/>
<evidence type="ECO:0000313" key="2">
    <source>
        <dbReference type="Proteomes" id="UP000634136"/>
    </source>
</evidence>
<gene>
    <name evidence="1" type="ORF">G2W53_025231</name>
</gene>
<protein>
    <submittedName>
        <fullName evidence="1">Uncharacterized protein</fullName>
    </submittedName>
</protein>
<reference evidence="1" key="1">
    <citation type="submission" date="2020-09" db="EMBL/GenBank/DDBJ databases">
        <title>Genome-Enabled Discovery of Anthraquinone Biosynthesis in Senna tora.</title>
        <authorList>
            <person name="Kang S.-H."/>
            <person name="Pandey R.P."/>
            <person name="Lee C.-M."/>
            <person name="Sim J.-S."/>
            <person name="Jeong J.-T."/>
            <person name="Choi B.-S."/>
            <person name="Jung M."/>
            <person name="Ginzburg D."/>
            <person name="Zhao K."/>
            <person name="Won S.Y."/>
            <person name="Oh T.-J."/>
            <person name="Yu Y."/>
            <person name="Kim N.-H."/>
            <person name="Lee O.R."/>
            <person name="Lee T.-H."/>
            <person name="Bashyal P."/>
            <person name="Kim T.-S."/>
            <person name="Lee W.-H."/>
            <person name="Kawkins C."/>
            <person name="Kim C.-K."/>
            <person name="Kim J.S."/>
            <person name="Ahn B.O."/>
            <person name="Rhee S.Y."/>
            <person name="Sohng J.K."/>
        </authorList>
    </citation>
    <scope>NUCLEOTIDE SEQUENCE</scope>
    <source>
        <tissue evidence="1">Leaf</tissue>
    </source>
</reference>
<name>A0A834TEH3_9FABA</name>
<evidence type="ECO:0000313" key="1">
    <source>
        <dbReference type="EMBL" id="KAF7819776.1"/>
    </source>
</evidence>
<sequence>MEHVHLSAPNPTYAAAVVPI</sequence>
<dbReference type="Proteomes" id="UP000634136">
    <property type="component" value="Unassembled WGS sequence"/>
</dbReference>
<keyword evidence="2" id="KW-1185">Reference proteome</keyword>
<comment type="caution">
    <text evidence="1">The sequence shown here is derived from an EMBL/GenBank/DDBJ whole genome shotgun (WGS) entry which is preliminary data.</text>
</comment>
<dbReference type="AlphaFoldDB" id="A0A834TEH3"/>
<accession>A0A834TEH3</accession>
<organism evidence="1 2">
    <name type="scientific">Senna tora</name>
    <dbReference type="NCBI Taxonomy" id="362788"/>
    <lineage>
        <taxon>Eukaryota</taxon>
        <taxon>Viridiplantae</taxon>
        <taxon>Streptophyta</taxon>
        <taxon>Embryophyta</taxon>
        <taxon>Tracheophyta</taxon>
        <taxon>Spermatophyta</taxon>
        <taxon>Magnoliopsida</taxon>
        <taxon>eudicotyledons</taxon>
        <taxon>Gunneridae</taxon>
        <taxon>Pentapetalae</taxon>
        <taxon>rosids</taxon>
        <taxon>fabids</taxon>
        <taxon>Fabales</taxon>
        <taxon>Fabaceae</taxon>
        <taxon>Caesalpinioideae</taxon>
        <taxon>Cassia clade</taxon>
        <taxon>Senna</taxon>
    </lineage>
</organism>